<evidence type="ECO:0000259" key="4">
    <source>
        <dbReference type="Pfam" id="PF00135"/>
    </source>
</evidence>
<dbReference type="InterPro" id="IPR019826">
    <property type="entry name" value="Carboxylesterase_B_AS"/>
</dbReference>
<comment type="similarity">
    <text evidence="1">Belongs to the type-B carboxylesterase/lipase family.</text>
</comment>
<evidence type="ECO:0000256" key="3">
    <source>
        <dbReference type="SAM" id="SignalP"/>
    </source>
</evidence>
<comment type="caution">
    <text evidence="5">The sequence shown here is derived from an EMBL/GenBank/DDBJ whole genome shotgun (WGS) entry which is preliminary data.</text>
</comment>
<evidence type="ECO:0000313" key="5">
    <source>
        <dbReference type="EMBL" id="CAK7214560.1"/>
    </source>
</evidence>
<gene>
    <name evidence="5" type="ORF">SCUCBS95973_002188</name>
</gene>
<evidence type="ECO:0000256" key="1">
    <source>
        <dbReference type="ARBA" id="ARBA00005964"/>
    </source>
</evidence>
<keyword evidence="6" id="KW-1185">Reference proteome</keyword>
<evidence type="ECO:0000313" key="6">
    <source>
        <dbReference type="Proteomes" id="UP001642405"/>
    </source>
</evidence>
<reference evidence="5 6" key="1">
    <citation type="submission" date="2024-01" db="EMBL/GenBank/DDBJ databases">
        <authorList>
            <person name="Allen C."/>
            <person name="Tagirdzhanova G."/>
        </authorList>
    </citation>
    <scope>NUCLEOTIDE SEQUENCE [LARGE SCALE GENOMIC DNA]</scope>
</reference>
<feature type="chain" id="PRO_5046334410" description="Carboxylesterase type B domain-containing protein" evidence="3">
    <location>
        <begin position="20"/>
        <end position="731"/>
    </location>
</feature>
<organism evidence="5 6">
    <name type="scientific">Sporothrix curviconia</name>
    <dbReference type="NCBI Taxonomy" id="1260050"/>
    <lineage>
        <taxon>Eukaryota</taxon>
        <taxon>Fungi</taxon>
        <taxon>Dikarya</taxon>
        <taxon>Ascomycota</taxon>
        <taxon>Pezizomycotina</taxon>
        <taxon>Sordariomycetes</taxon>
        <taxon>Sordariomycetidae</taxon>
        <taxon>Ophiostomatales</taxon>
        <taxon>Ophiostomataceae</taxon>
        <taxon>Sporothrix</taxon>
    </lineage>
</organism>
<dbReference type="InterPro" id="IPR029058">
    <property type="entry name" value="AB_hydrolase_fold"/>
</dbReference>
<evidence type="ECO:0000256" key="2">
    <source>
        <dbReference type="ARBA" id="ARBA00022801"/>
    </source>
</evidence>
<dbReference type="Gene3D" id="3.40.50.1820">
    <property type="entry name" value="alpha/beta hydrolase"/>
    <property type="match status" value="1"/>
</dbReference>
<dbReference type="PANTHER" id="PTHR11559">
    <property type="entry name" value="CARBOXYLESTERASE"/>
    <property type="match status" value="1"/>
</dbReference>
<sequence>MARSSYVLLWAALAAPASALFTGGGLTILSQNNLDGAANDGSAAILVHQPSPFVSASTSCTLLGETPWWPENTSFSTLQHSLSYEQFQGRAPANQQYWIGKAQPTDEQCRTITASGNITSAGCTAQLPMLCTQSAPVSNTSTVATENGEAWRVAQFVNGTLMTGYRDLRVWKFRGVRYADPPARFTYARKATHQLGDPDVLAVTAGADCVQPIGEVKHGSSEDCLFANVWSPHLPRADGNFSQSELRPVMLYLYGGGFTSGSGKNPNTDGTNLASRGDVVSISINYRVGNAGFLAFDDGVHRGNYALSDMVAALEWVRDYAQYFGGDASRVTLFGESAGAQATHILLGSPAAQGLFHRAIMQSDPQGYPRNGRFHWMQYDTLAQSYRGSTMRVLKAAGCPSQNTTAADQIACLGKLSGFELTNLTANVNGAVIDGVYLTEPWLVVNGTDGKGFSHNVSVMTGVNRDESGVLISDYPASNTTWEAYVTSKVGPHFGLPANASRALAANTALATAFGVSANSSSSSPAQIFNGSMALATDGEFTCFDQAKSYSAARHGVWNGTYAYQFNRTYQTTGYTKPWCTPAATVARPHGDPDAEYYKCHAGEQMVVFATEARDGLPDRDGFDIPFMQLIVDYWSTFARNGDPNPDPAYLAVRGHNATLAQTKATGPWKPVSAVNPTVRLLQWNGAQVSFGNSQRCAALGIPLDVLETYSKVVSEGAGGVKSEKGKKRNV</sequence>
<dbReference type="EMBL" id="CAWUHB010000008">
    <property type="protein sequence ID" value="CAK7214560.1"/>
    <property type="molecule type" value="Genomic_DNA"/>
</dbReference>
<feature type="signal peptide" evidence="3">
    <location>
        <begin position="1"/>
        <end position="19"/>
    </location>
</feature>
<dbReference type="InterPro" id="IPR002018">
    <property type="entry name" value="CarbesteraseB"/>
</dbReference>
<feature type="domain" description="Carboxylesterase type B" evidence="4">
    <location>
        <begin position="159"/>
        <end position="678"/>
    </location>
</feature>
<proteinExistence type="inferred from homology"/>
<accession>A0ABP0B4X2</accession>
<keyword evidence="3" id="KW-0732">Signal</keyword>
<dbReference type="Pfam" id="PF00135">
    <property type="entry name" value="COesterase"/>
    <property type="match status" value="1"/>
</dbReference>
<dbReference type="InterPro" id="IPR050309">
    <property type="entry name" value="Type-B_Carboxylest/Lipase"/>
</dbReference>
<dbReference type="SUPFAM" id="SSF53474">
    <property type="entry name" value="alpha/beta-Hydrolases"/>
    <property type="match status" value="1"/>
</dbReference>
<protein>
    <recommendedName>
        <fullName evidence="4">Carboxylesterase type B domain-containing protein</fullName>
    </recommendedName>
</protein>
<name>A0ABP0B4X2_9PEZI</name>
<dbReference type="PROSITE" id="PS00122">
    <property type="entry name" value="CARBOXYLESTERASE_B_1"/>
    <property type="match status" value="1"/>
</dbReference>
<dbReference type="Proteomes" id="UP001642405">
    <property type="component" value="Unassembled WGS sequence"/>
</dbReference>
<keyword evidence="2" id="KW-0378">Hydrolase</keyword>